<evidence type="ECO:0000313" key="2">
    <source>
        <dbReference type="EMBL" id="BBL71842.1"/>
    </source>
</evidence>
<accession>A0A8D4VQH2</accession>
<dbReference type="Proteomes" id="UP000824988">
    <property type="component" value="Chromosome"/>
</dbReference>
<evidence type="ECO:0000313" key="3">
    <source>
        <dbReference type="Proteomes" id="UP000824988"/>
    </source>
</evidence>
<protein>
    <recommendedName>
        <fullName evidence="4">Outer membrane protein assembly factor BamE</fullName>
    </recommendedName>
</protein>
<keyword evidence="1" id="KW-0732">Signal</keyword>
<name>A0A8D4VQH2_9GAMM</name>
<feature type="chain" id="PRO_5034043761" description="Outer membrane protein assembly factor BamE" evidence="1">
    <location>
        <begin position="19"/>
        <end position="187"/>
    </location>
</feature>
<evidence type="ECO:0000256" key="1">
    <source>
        <dbReference type="SAM" id="SignalP"/>
    </source>
</evidence>
<dbReference type="RefSeq" id="WP_054774219.1">
    <property type="nucleotide sequence ID" value="NZ_AP019782.1"/>
</dbReference>
<evidence type="ECO:0008006" key="4">
    <source>
        <dbReference type="Google" id="ProtNLM"/>
    </source>
</evidence>
<feature type="signal peptide" evidence="1">
    <location>
        <begin position="1"/>
        <end position="18"/>
    </location>
</feature>
<proteinExistence type="predicted"/>
<reference evidence="2" key="1">
    <citation type="submission" date="2019-06" db="EMBL/GenBank/DDBJ databases">
        <title>Complete genome sequence of Methylogaea oryzae strain JCM16910.</title>
        <authorList>
            <person name="Asakawa S."/>
        </authorList>
    </citation>
    <scope>NUCLEOTIDE SEQUENCE</scope>
    <source>
        <strain evidence="2">E10</strain>
    </source>
</reference>
<sequence length="187" mass="20695">MHKKIALGFALLSALLLAGCKKELKSEDLAPGVQLGALYYTQFSLFQEKDNFRTTNYRKGQLIPVNTAVTLLSIDAEKAQLKLLDSGQTLTIENVPKFTKDDMQTAFKKIAGPAKVNLAQFSKADQANILAGQVQKGMDRKAVLAAIGYPPQHETPSLDGDNWTYWSNLFNKFIVRFKNGKVDSIVD</sequence>
<dbReference type="EMBL" id="AP019782">
    <property type="protein sequence ID" value="BBL71842.1"/>
    <property type="molecule type" value="Genomic_DNA"/>
</dbReference>
<organism evidence="2 3">
    <name type="scientific">Methylogaea oryzae</name>
    <dbReference type="NCBI Taxonomy" id="1295382"/>
    <lineage>
        <taxon>Bacteria</taxon>
        <taxon>Pseudomonadati</taxon>
        <taxon>Pseudomonadota</taxon>
        <taxon>Gammaproteobacteria</taxon>
        <taxon>Methylococcales</taxon>
        <taxon>Methylococcaceae</taxon>
        <taxon>Methylogaea</taxon>
    </lineage>
</organism>
<gene>
    <name evidence="2" type="ORF">MoryE10_24480</name>
</gene>
<keyword evidence="3" id="KW-1185">Reference proteome</keyword>
<dbReference type="KEGG" id="moz:MoryE10_24480"/>
<dbReference type="PROSITE" id="PS51257">
    <property type="entry name" value="PROKAR_LIPOPROTEIN"/>
    <property type="match status" value="1"/>
</dbReference>
<dbReference type="AlphaFoldDB" id="A0A8D4VQH2"/>